<evidence type="ECO:0000259" key="3">
    <source>
        <dbReference type="PROSITE" id="PS50004"/>
    </source>
</evidence>
<sequence>MEETGEAPANKRTGKGRRRRRNKKGGKAMPSDDGEQRNEEVAVEDNKVEDEGRGDEAMEVEEGSMVIGGQEGETGEEEGEMIDLRRSGSEIARQVVVNGAEAEVEPEVSNLERSDSGIVIGGRRERGGGQENDKKRKSILNKWISRDPSPMPRHRSASENIVGFQRGPNGTLLGMGGGRDRSGLGLVGGEGGLAVGGVAAGHRDIRSFSASAVHHSAEHAATIGPFASSASSVGLAQPHHYGGSSVRRAIMGGKGKERMNLGDTFDMLFKKKPKAESTPTLPSIPSFVLTDKNSSSSRSGTAAPCLSPSGDQRGYLSPLHYPGSGIEHSDGSPSLLFPPLPNALCSKTTSRWTIGLTKVGRGVGCGNVPDFGRSRSNSLPARNRSMSCPIPTDGDSSASQELALEEIICKEIFELMVGSGINHNNSVLKSKVFFASDAVSWMVKSRTVQAREAGVVLCRKMASRGYLLPLHNSKEFHDNSVLWKIKDVEPAVGEKRYKRDSHNLGRRSTSDSQVHNFCGELGEGQLYEVSEQLFHPESGITLRERRHKNKVYYKCFTGSDVVDWMMTHLPIKSRREGVELGKRLMAANYFSFIDAEGAQQFKDRKVFFCLRDDFGGTQKAAVGRLFVKLISAEELGKKLGANNYYCEMSLGLQKTLSSSFAKPEWNEECEFAVWSDSLDNTLNVELWIVADSTAPQRLAKVVVENITSYNTGKPKPCTFKFKRGLLGSEKGQINLTLHYIPNNDISAFKKLEALLCSDFLLVRSIFSAMMGRSRLQTESSYSTSDRLNQGDIASALVHIFNQNGLLLGLLRYMIHMEVENTASENLLFRDESLSSRMMSIFSKLIGRPFLHKHLQPLLAQVLVPEFDLEINPRTVPPDELEVNQGRLLGTAQQFFDSIIGSLDELHYAFKEVSRCLFESVQHRFPDSRYKVVGSFFFLRWLCPSLVTPDAFGLIDQKLESKSRRRLVLIAKVLQNLANEAYFEQKEEYMKCSNVFIESNLDKMHSFFDSLVEKDQENETESGRWTSIAPATRAHLEAVYYYLQQNYGSISNEIRRTESEPTLVVMTPLSARSELELRRRESQESMMATLDEVLKELQDLSKKGQIARSSPT</sequence>
<dbReference type="Gene3D" id="2.60.40.150">
    <property type="entry name" value="C2 domain"/>
    <property type="match status" value="1"/>
</dbReference>
<dbReference type="SUPFAM" id="SSF49562">
    <property type="entry name" value="C2 domain (Calcium/lipid-binding domain, CaLB)"/>
    <property type="match status" value="1"/>
</dbReference>
<feature type="region of interest" description="Disordered" evidence="2">
    <location>
        <begin position="274"/>
        <end position="310"/>
    </location>
</feature>
<keyword evidence="1" id="KW-0343">GTPase activation</keyword>
<dbReference type="Pfam" id="PF00168">
    <property type="entry name" value="C2"/>
    <property type="match status" value="1"/>
</dbReference>
<dbReference type="CDD" id="cd04371">
    <property type="entry name" value="DEP"/>
    <property type="match status" value="1"/>
</dbReference>
<dbReference type="SUPFAM" id="SSF46785">
    <property type="entry name" value="Winged helix' DNA-binding domain"/>
    <property type="match status" value="2"/>
</dbReference>
<dbReference type="EMBL" id="KB008087">
    <property type="protein sequence ID" value="ELR13649.1"/>
    <property type="molecule type" value="Genomic_DNA"/>
</dbReference>
<dbReference type="KEGG" id="acan:ACA1_038340"/>
<dbReference type="CDD" id="cd00030">
    <property type="entry name" value="C2"/>
    <property type="match status" value="1"/>
</dbReference>
<dbReference type="PANTHER" id="PTHR10194:SF60">
    <property type="entry name" value="RAS GTPASE-ACTIVATING PROTEIN RASKOL"/>
    <property type="match status" value="1"/>
</dbReference>
<feature type="domain" description="DEP" evidence="5">
    <location>
        <begin position="431"/>
        <end position="487"/>
    </location>
</feature>
<dbReference type="Proteomes" id="UP000011083">
    <property type="component" value="Unassembled WGS sequence"/>
</dbReference>
<dbReference type="SUPFAM" id="SSF48350">
    <property type="entry name" value="GTPase activation domain, GAP"/>
    <property type="match status" value="1"/>
</dbReference>
<dbReference type="CDD" id="cd04519">
    <property type="entry name" value="RasGAP"/>
    <property type="match status" value="1"/>
</dbReference>
<dbReference type="Gene3D" id="1.10.506.10">
    <property type="entry name" value="GTPase Activation - p120gap, domain 1"/>
    <property type="match status" value="2"/>
</dbReference>
<dbReference type="InterPro" id="IPR008936">
    <property type="entry name" value="Rho_GTPase_activation_prot"/>
</dbReference>
<evidence type="ECO:0000313" key="7">
    <source>
        <dbReference type="Proteomes" id="UP000011083"/>
    </source>
</evidence>
<dbReference type="InterPro" id="IPR000008">
    <property type="entry name" value="C2_dom"/>
</dbReference>
<feature type="compositionally biased region" description="Basic residues" evidence="2">
    <location>
        <begin position="12"/>
        <end position="26"/>
    </location>
</feature>
<dbReference type="Pfam" id="PF00610">
    <property type="entry name" value="DEP"/>
    <property type="match status" value="1"/>
</dbReference>
<keyword evidence="7" id="KW-1185">Reference proteome</keyword>
<dbReference type="GO" id="GO:0005096">
    <property type="term" value="F:GTPase activator activity"/>
    <property type="evidence" value="ECO:0007669"/>
    <property type="project" value="UniProtKB-KW"/>
</dbReference>
<dbReference type="GeneID" id="14914182"/>
<dbReference type="AlphaFoldDB" id="L8GLF6"/>
<feature type="domain" description="Ras-GAP" evidence="4">
    <location>
        <begin position="788"/>
        <end position="978"/>
    </location>
</feature>
<dbReference type="InterPro" id="IPR036390">
    <property type="entry name" value="WH_DNA-bd_sf"/>
</dbReference>
<dbReference type="InterPro" id="IPR035892">
    <property type="entry name" value="C2_domain_sf"/>
</dbReference>
<protein>
    <submittedName>
        <fullName evidence="6">Ras protein activator like 1, putative</fullName>
    </submittedName>
</protein>
<evidence type="ECO:0000256" key="2">
    <source>
        <dbReference type="SAM" id="MobiDB-lite"/>
    </source>
</evidence>
<feature type="region of interest" description="Disordered" evidence="2">
    <location>
        <begin position="1"/>
        <end position="78"/>
    </location>
</feature>
<feature type="domain" description="C2" evidence="3">
    <location>
        <begin position="602"/>
        <end position="719"/>
    </location>
</feature>
<dbReference type="InterPro" id="IPR000591">
    <property type="entry name" value="DEP_dom"/>
</dbReference>
<dbReference type="STRING" id="1257118.L8GLF6"/>
<feature type="compositionally biased region" description="Basic and acidic residues" evidence="2">
    <location>
        <begin position="34"/>
        <end position="56"/>
    </location>
</feature>
<accession>L8GLF6</accession>
<dbReference type="InterPro" id="IPR036388">
    <property type="entry name" value="WH-like_DNA-bd_sf"/>
</dbReference>
<dbReference type="InterPro" id="IPR001936">
    <property type="entry name" value="RasGAP_dom"/>
</dbReference>
<evidence type="ECO:0000259" key="5">
    <source>
        <dbReference type="PROSITE" id="PS50186"/>
    </source>
</evidence>
<evidence type="ECO:0000256" key="1">
    <source>
        <dbReference type="ARBA" id="ARBA00022468"/>
    </source>
</evidence>
<evidence type="ECO:0000313" key="6">
    <source>
        <dbReference type="EMBL" id="ELR13649.1"/>
    </source>
</evidence>
<dbReference type="Gene3D" id="1.10.10.10">
    <property type="entry name" value="Winged helix-like DNA-binding domain superfamily/Winged helix DNA-binding domain"/>
    <property type="match status" value="2"/>
</dbReference>
<reference evidence="6 7" key="1">
    <citation type="journal article" date="2013" name="Genome Biol.">
        <title>Genome of Acanthamoeba castellanii highlights extensive lateral gene transfer and early evolution of tyrosine kinase signaling.</title>
        <authorList>
            <person name="Clarke M."/>
            <person name="Lohan A.J."/>
            <person name="Liu B."/>
            <person name="Lagkouvardos I."/>
            <person name="Roy S."/>
            <person name="Zafar N."/>
            <person name="Bertelli C."/>
            <person name="Schilde C."/>
            <person name="Kianianmomeni A."/>
            <person name="Burglin T.R."/>
            <person name="Frech C."/>
            <person name="Turcotte B."/>
            <person name="Kopec K.O."/>
            <person name="Synnott J.M."/>
            <person name="Choo C."/>
            <person name="Paponov I."/>
            <person name="Finkler A."/>
            <person name="Soon Heng Tan C."/>
            <person name="Hutchins A.P."/>
            <person name="Weinmeier T."/>
            <person name="Rattei T."/>
            <person name="Chu J.S."/>
            <person name="Gimenez G."/>
            <person name="Irimia M."/>
            <person name="Rigden D.J."/>
            <person name="Fitzpatrick D.A."/>
            <person name="Lorenzo-Morales J."/>
            <person name="Bateman A."/>
            <person name="Chiu C.H."/>
            <person name="Tang P."/>
            <person name="Hegemann P."/>
            <person name="Fromm H."/>
            <person name="Raoult D."/>
            <person name="Greub G."/>
            <person name="Miranda-Saavedra D."/>
            <person name="Chen N."/>
            <person name="Nash P."/>
            <person name="Ginger M.L."/>
            <person name="Horn M."/>
            <person name="Schaap P."/>
            <person name="Caler L."/>
            <person name="Loftus B."/>
        </authorList>
    </citation>
    <scope>NUCLEOTIDE SEQUENCE [LARGE SCALE GENOMIC DNA]</scope>
    <source>
        <strain evidence="6 7">Neff</strain>
    </source>
</reference>
<feature type="compositionally biased region" description="Basic and acidic residues" evidence="2">
    <location>
        <begin position="122"/>
        <end position="134"/>
    </location>
</feature>
<dbReference type="PANTHER" id="PTHR10194">
    <property type="entry name" value="RAS GTPASE-ACTIVATING PROTEINS"/>
    <property type="match status" value="1"/>
</dbReference>
<dbReference type="SMART" id="SM00049">
    <property type="entry name" value="DEP"/>
    <property type="match status" value="2"/>
</dbReference>
<dbReference type="VEuPathDB" id="AmoebaDB:ACA1_038340"/>
<dbReference type="PROSITE" id="PS50004">
    <property type="entry name" value="C2"/>
    <property type="match status" value="1"/>
</dbReference>
<dbReference type="GO" id="GO:0035556">
    <property type="term" value="P:intracellular signal transduction"/>
    <property type="evidence" value="ECO:0007669"/>
    <property type="project" value="InterPro"/>
</dbReference>
<feature type="region of interest" description="Disordered" evidence="2">
    <location>
        <begin position="119"/>
        <end position="155"/>
    </location>
</feature>
<dbReference type="RefSeq" id="XP_004335662.1">
    <property type="nucleotide sequence ID" value="XM_004335614.1"/>
</dbReference>
<dbReference type="PROSITE" id="PS50186">
    <property type="entry name" value="DEP"/>
    <property type="match status" value="2"/>
</dbReference>
<dbReference type="PROSITE" id="PS50018">
    <property type="entry name" value="RAS_GTPASE_ACTIV_2"/>
    <property type="match status" value="1"/>
</dbReference>
<organism evidence="6 7">
    <name type="scientific">Acanthamoeba castellanii (strain ATCC 30010 / Neff)</name>
    <dbReference type="NCBI Taxonomy" id="1257118"/>
    <lineage>
        <taxon>Eukaryota</taxon>
        <taxon>Amoebozoa</taxon>
        <taxon>Discosea</taxon>
        <taxon>Longamoebia</taxon>
        <taxon>Centramoebida</taxon>
        <taxon>Acanthamoebidae</taxon>
        <taxon>Acanthamoeba</taxon>
    </lineage>
</organism>
<gene>
    <name evidence="6" type="ORF">ACA1_038340</name>
</gene>
<proteinExistence type="predicted"/>
<dbReference type="Pfam" id="PF00616">
    <property type="entry name" value="RasGAP"/>
    <property type="match status" value="2"/>
</dbReference>
<feature type="compositionally biased region" description="Polar residues" evidence="2">
    <location>
        <begin position="291"/>
        <end position="300"/>
    </location>
</feature>
<dbReference type="SMART" id="SM00323">
    <property type="entry name" value="RasGAP"/>
    <property type="match status" value="1"/>
</dbReference>
<evidence type="ECO:0000259" key="4">
    <source>
        <dbReference type="PROSITE" id="PS50018"/>
    </source>
</evidence>
<dbReference type="InterPro" id="IPR039360">
    <property type="entry name" value="Ras_GTPase"/>
</dbReference>
<feature type="domain" description="DEP" evidence="5">
    <location>
        <begin position="536"/>
        <end position="612"/>
    </location>
</feature>
<dbReference type="OrthoDB" id="1562946at2759"/>
<name>L8GLF6_ACACF</name>